<keyword evidence="2" id="KW-1185">Reference proteome</keyword>
<evidence type="ECO:0000313" key="1">
    <source>
        <dbReference type="EMBL" id="VBB17786.1"/>
    </source>
</evidence>
<dbReference type="Proteomes" id="UP000594342">
    <property type="component" value="Unassembled WGS sequence"/>
</dbReference>
<protein>
    <submittedName>
        <fullName evidence="1">Uncharacterized protein</fullName>
    </submittedName>
</protein>
<accession>A0A5K0U9I1</accession>
<organism evidence="1 2">
    <name type="scientific">Yasminevirus sp. GU-2018</name>
    <dbReference type="NCBI Taxonomy" id="2420051"/>
    <lineage>
        <taxon>Viruses</taxon>
        <taxon>Varidnaviria</taxon>
        <taxon>Bamfordvirae</taxon>
        <taxon>Nucleocytoviricota</taxon>
        <taxon>Megaviricetes</taxon>
        <taxon>Imitervirales</taxon>
        <taxon>Mimiviridae</taxon>
        <taxon>Klosneuvirinae</taxon>
        <taxon>Yasminevirus</taxon>
        <taxon>Yasminevirus saudimassiliense</taxon>
    </lineage>
</organism>
<proteinExistence type="predicted"/>
<gene>
    <name evidence="1" type="ORF">YASMINEVIRUS_249</name>
</gene>
<comment type="caution">
    <text evidence="1">The sequence shown here is derived from an EMBL/GenBank/DDBJ whole genome shotgun (WGS) entry which is preliminary data.</text>
</comment>
<evidence type="ECO:0000313" key="2">
    <source>
        <dbReference type="Proteomes" id="UP000594342"/>
    </source>
</evidence>
<dbReference type="EMBL" id="UPSH01000001">
    <property type="protein sequence ID" value="VBB17786.1"/>
    <property type="molecule type" value="Genomic_DNA"/>
</dbReference>
<name>A0A5K0U9I1_9VIRU</name>
<sequence length="368" mass="41109">MSFVTSTGDIVPQIITKDLFPAVYALDVPINTVADYDVLGSYPGIYNTYGLPVGVTASVDPAYVTGPQKYEYRYTNQNGIDVVLRGTYDDVMSTVDTLNTYPPAKRDCTKTGDREYVELYGPGSKKSSTNVPSVGQISRGKQIYIKMDNKIFSGSGSLIMVLNEGRPTIEAKFVLFRDANSGKFEDLGGMIDKPAPGVVIDRDTIFNNAKKETEEESMKLFTINRPSPVFVDIESTTDNTFYRVYLYLFKMQDIAQLSNLYDHNKTQILTNFPHNYNDSYKETDKLALFDYQTFTKKLATYNTNSYSISSGVFQDTQGNLVNVRGRTMKVIAQFVTQNLLLDVINNNKINNATIATPMAPNTFNNIGL</sequence>
<reference evidence="1 2" key="1">
    <citation type="submission" date="2018-10" db="EMBL/GenBank/DDBJ databases">
        <authorList>
            <consortium name="IHU Genomes"/>
        </authorList>
    </citation>
    <scope>NUCLEOTIDE SEQUENCE [LARGE SCALE GENOMIC DNA]</scope>
    <source>
        <strain evidence="1 2">A1</strain>
    </source>
</reference>